<evidence type="ECO:0000259" key="1">
    <source>
        <dbReference type="PROSITE" id="PS50878"/>
    </source>
</evidence>
<dbReference type="CDD" id="cd01650">
    <property type="entry name" value="RT_nLTR_like"/>
    <property type="match status" value="1"/>
</dbReference>
<sequence length="399" mass="46416">IYNNIQVLAGASKEEINNKEKIISLYKTRKEISYIDEIFNRNGDIITNPKDVRNVIQSLCEEMYKHIEIDKNVTDFLNIVYTNNLDHMGEKITEKEVIAAIKQLNVKKCPGKDGLPAEFYCKSVDDISDILTQVYNEGIKRGYMYTSFYEGVLSLLYKKGDKRDINNWRHLTLMNLDYKILAKVIMNRLHEVLDVIISEEQTCCIKGRKMWDNLSIMRGLLCEKEKQSFYVVALDQRKAFDFVSRDYLWEALKMYNFPFQFINMIKCLYYDSKIQINVNGSLTDQFKICRGVKQGCPLSAALYILAINPLIKKIKNDTRLKGVEIGDKNIIITAYADDITVFIQSQYEFNIIQNYFKEYEKVSGAQLNITKSECIWIGDEKKKFPINISEKENIKVLGI</sequence>
<protein>
    <recommendedName>
        <fullName evidence="1">Reverse transcriptase domain-containing protein</fullName>
    </recommendedName>
</protein>
<dbReference type="InterPro" id="IPR043502">
    <property type="entry name" value="DNA/RNA_pol_sf"/>
</dbReference>
<evidence type="ECO:0000313" key="3">
    <source>
        <dbReference type="Proteomes" id="UP000694621"/>
    </source>
</evidence>
<name>A0A8B9H4Y9_ASTMX</name>
<dbReference type="Pfam" id="PF00078">
    <property type="entry name" value="RVT_1"/>
    <property type="match status" value="1"/>
</dbReference>
<dbReference type="InterPro" id="IPR000477">
    <property type="entry name" value="RT_dom"/>
</dbReference>
<reference evidence="2" key="1">
    <citation type="submission" date="2025-08" db="UniProtKB">
        <authorList>
            <consortium name="Ensembl"/>
        </authorList>
    </citation>
    <scope>IDENTIFICATION</scope>
</reference>
<dbReference type="PANTHER" id="PTHR31635">
    <property type="entry name" value="REVERSE TRANSCRIPTASE DOMAIN-CONTAINING PROTEIN-RELATED"/>
    <property type="match status" value="1"/>
</dbReference>
<dbReference type="PANTHER" id="PTHR31635:SF196">
    <property type="entry name" value="REVERSE TRANSCRIPTASE DOMAIN-CONTAINING PROTEIN-RELATED"/>
    <property type="match status" value="1"/>
</dbReference>
<proteinExistence type="predicted"/>
<organism evidence="2 3">
    <name type="scientific">Astyanax mexicanus</name>
    <name type="common">Blind cave fish</name>
    <name type="synonym">Astyanax fasciatus mexicanus</name>
    <dbReference type="NCBI Taxonomy" id="7994"/>
    <lineage>
        <taxon>Eukaryota</taxon>
        <taxon>Metazoa</taxon>
        <taxon>Chordata</taxon>
        <taxon>Craniata</taxon>
        <taxon>Vertebrata</taxon>
        <taxon>Euteleostomi</taxon>
        <taxon>Actinopterygii</taxon>
        <taxon>Neopterygii</taxon>
        <taxon>Teleostei</taxon>
        <taxon>Ostariophysi</taxon>
        <taxon>Characiformes</taxon>
        <taxon>Characoidei</taxon>
        <taxon>Acestrorhamphidae</taxon>
        <taxon>Acestrorhamphinae</taxon>
        <taxon>Astyanax</taxon>
    </lineage>
</organism>
<dbReference type="Proteomes" id="UP000694621">
    <property type="component" value="Unplaced"/>
</dbReference>
<dbReference type="Ensembl" id="ENSAMXT00005005364.1">
    <property type="protein sequence ID" value="ENSAMXP00005004693.1"/>
    <property type="gene ID" value="ENSAMXG00005002926.1"/>
</dbReference>
<dbReference type="AlphaFoldDB" id="A0A8B9H4Y9"/>
<accession>A0A8B9H4Y9</accession>
<dbReference type="SUPFAM" id="SSF56672">
    <property type="entry name" value="DNA/RNA polymerases"/>
    <property type="match status" value="1"/>
</dbReference>
<feature type="domain" description="Reverse transcriptase" evidence="1">
    <location>
        <begin position="137"/>
        <end position="399"/>
    </location>
</feature>
<evidence type="ECO:0000313" key="2">
    <source>
        <dbReference type="Ensembl" id="ENSAMXP00005004693.1"/>
    </source>
</evidence>
<dbReference type="PROSITE" id="PS50878">
    <property type="entry name" value="RT_POL"/>
    <property type="match status" value="1"/>
</dbReference>